<protein>
    <submittedName>
        <fullName evidence="1">Uncharacterized protein</fullName>
    </submittedName>
</protein>
<evidence type="ECO:0000313" key="2">
    <source>
        <dbReference type="Proteomes" id="UP000837857"/>
    </source>
</evidence>
<name>A0ABN8HTK6_9NEOP</name>
<keyword evidence="2" id="KW-1185">Reference proteome</keyword>
<proteinExistence type="predicted"/>
<dbReference type="EMBL" id="OW152823">
    <property type="protein sequence ID" value="CAH2039761.1"/>
    <property type="molecule type" value="Genomic_DNA"/>
</dbReference>
<reference evidence="1" key="1">
    <citation type="submission" date="2022-03" db="EMBL/GenBank/DDBJ databases">
        <authorList>
            <person name="Martin H S."/>
        </authorList>
    </citation>
    <scope>NUCLEOTIDE SEQUENCE</scope>
</reference>
<dbReference type="Proteomes" id="UP000837857">
    <property type="component" value="Chromosome 11"/>
</dbReference>
<evidence type="ECO:0000313" key="1">
    <source>
        <dbReference type="EMBL" id="CAH2039761.1"/>
    </source>
</evidence>
<sequence>MLPKGRLMVSYKEIGAVVGSATCPQPLLVTRERLIARPRAADTNARENRNPFRVLITTPRLGRALPLAHPLCRRVALRFNWPRVINAAPPPSATRRGTSPRRLI</sequence>
<feature type="non-terminal residue" evidence="1">
    <location>
        <position position="1"/>
    </location>
</feature>
<gene>
    <name evidence="1" type="ORF">IPOD504_LOCUS1959</name>
</gene>
<accession>A0ABN8HTK6</accession>
<organism evidence="1 2">
    <name type="scientific">Iphiclides podalirius</name>
    <name type="common">scarce swallowtail</name>
    <dbReference type="NCBI Taxonomy" id="110791"/>
    <lineage>
        <taxon>Eukaryota</taxon>
        <taxon>Metazoa</taxon>
        <taxon>Ecdysozoa</taxon>
        <taxon>Arthropoda</taxon>
        <taxon>Hexapoda</taxon>
        <taxon>Insecta</taxon>
        <taxon>Pterygota</taxon>
        <taxon>Neoptera</taxon>
        <taxon>Endopterygota</taxon>
        <taxon>Lepidoptera</taxon>
        <taxon>Glossata</taxon>
        <taxon>Ditrysia</taxon>
        <taxon>Papilionoidea</taxon>
        <taxon>Papilionidae</taxon>
        <taxon>Papilioninae</taxon>
        <taxon>Iphiclides</taxon>
    </lineage>
</organism>